<organism evidence="1 2">
    <name type="scientific">Venturia nashicola</name>
    <dbReference type="NCBI Taxonomy" id="86259"/>
    <lineage>
        <taxon>Eukaryota</taxon>
        <taxon>Fungi</taxon>
        <taxon>Dikarya</taxon>
        <taxon>Ascomycota</taxon>
        <taxon>Pezizomycotina</taxon>
        <taxon>Dothideomycetes</taxon>
        <taxon>Pleosporomycetidae</taxon>
        <taxon>Venturiales</taxon>
        <taxon>Venturiaceae</taxon>
        <taxon>Venturia</taxon>
    </lineage>
</organism>
<proteinExistence type="predicted"/>
<dbReference type="AlphaFoldDB" id="A0A4Z1P7J8"/>
<dbReference type="EMBL" id="SNSC02000010">
    <property type="protein sequence ID" value="TID20636.1"/>
    <property type="molecule type" value="Genomic_DNA"/>
</dbReference>
<sequence length="89" mass="8432">MSAISGAPTSIIGVASSAPFSPTSANAAAPTATSTDGLGNIFTQTSSMQVGGATSSSSSVGIVQSNDGGAVECEFFGVGVAMAAGLLLM</sequence>
<name>A0A4Z1P7J8_9PEZI</name>
<protein>
    <submittedName>
        <fullName evidence="1">Uncharacterized protein</fullName>
    </submittedName>
</protein>
<comment type="caution">
    <text evidence="1">The sequence shown here is derived from an EMBL/GenBank/DDBJ whole genome shotgun (WGS) entry which is preliminary data.</text>
</comment>
<reference evidence="1 2" key="1">
    <citation type="submission" date="2019-04" db="EMBL/GenBank/DDBJ databases">
        <title>High contiguity whole genome sequence and gene annotation resource for two Venturia nashicola isolates.</title>
        <authorList>
            <person name="Prokchorchik M."/>
            <person name="Won K."/>
            <person name="Lee Y."/>
            <person name="Choi E.D."/>
            <person name="Segonzac C."/>
            <person name="Sohn K.H."/>
        </authorList>
    </citation>
    <scope>NUCLEOTIDE SEQUENCE [LARGE SCALE GENOMIC DNA]</scope>
    <source>
        <strain evidence="1 2">PRI2</strain>
    </source>
</reference>
<evidence type="ECO:0000313" key="2">
    <source>
        <dbReference type="Proteomes" id="UP000298493"/>
    </source>
</evidence>
<gene>
    <name evidence="1" type="ORF">E6O75_ATG05400</name>
</gene>
<accession>A0A4Z1P7J8</accession>
<keyword evidence="2" id="KW-1185">Reference proteome</keyword>
<evidence type="ECO:0000313" key="1">
    <source>
        <dbReference type="EMBL" id="TID20636.1"/>
    </source>
</evidence>
<dbReference type="Proteomes" id="UP000298493">
    <property type="component" value="Unassembled WGS sequence"/>
</dbReference>